<evidence type="ECO:0000313" key="1">
    <source>
        <dbReference type="EMBL" id="GLQ52911.1"/>
    </source>
</evidence>
<evidence type="ECO:0008006" key="3">
    <source>
        <dbReference type="Google" id="ProtNLM"/>
    </source>
</evidence>
<gene>
    <name evidence="1" type="ORF">GCM10010862_01690</name>
</gene>
<organism evidence="1 2">
    <name type="scientific">Devosia nitrariae</name>
    <dbReference type="NCBI Taxonomy" id="2071872"/>
    <lineage>
        <taxon>Bacteria</taxon>
        <taxon>Pseudomonadati</taxon>
        <taxon>Pseudomonadota</taxon>
        <taxon>Alphaproteobacteria</taxon>
        <taxon>Hyphomicrobiales</taxon>
        <taxon>Devosiaceae</taxon>
        <taxon>Devosia</taxon>
    </lineage>
</organism>
<reference evidence="2" key="1">
    <citation type="journal article" date="2019" name="Int. J. Syst. Evol. Microbiol.">
        <title>The Global Catalogue of Microorganisms (GCM) 10K type strain sequencing project: providing services to taxonomists for standard genome sequencing and annotation.</title>
        <authorList>
            <consortium name="The Broad Institute Genomics Platform"/>
            <consortium name="The Broad Institute Genome Sequencing Center for Infectious Disease"/>
            <person name="Wu L."/>
            <person name="Ma J."/>
        </authorList>
    </citation>
    <scope>NUCLEOTIDE SEQUENCE [LARGE SCALE GENOMIC DNA]</scope>
    <source>
        <strain evidence="2">NBRC 112416</strain>
    </source>
</reference>
<dbReference type="RefSeq" id="WP_284338381.1">
    <property type="nucleotide sequence ID" value="NZ_BSNS01000002.1"/>
</dbReference>
<dbReference type="Proteomes" id="UP001156691">
    <property type="component" value="Unassembled WGS sequence"/>
</dbReference>
<accession>A0ABQ5VZ54</accession>
<evidence type="ECO:0000313" key="2">
    <source>
        <dbReference type="Proteomes" id="UP001156691"/>
    </source>
</evidence>
<protein>
    <recommendedName>
        <fullName evidence="3">Lipoprotein</fullName>
    </recommendedName>
</protein>
<dbReference type="EMBL" id="BSNS01000002">
    <property type="protein sequence ID" value="GLQ52911.1"/>
    <property type="molecule type" value="Genomic_DNA"/>
</dbReference>
<proteinExistence type="predicted"/>
<comment type="caution">
    <text evidence="1">The sequence shown here is derived from an EMBL/GenBank/DDBJ whole genome shotgun (WGS) entry which is preliminary data.</text>
</comment>
<keyword evidence="2" id="KW-1185">Reference proteome</keyword>
<name>A0ABQ5VZ54_9HYPH</name>
<sequence length="196" mass="20218">MHYSALVSVGTRGLAAGLVGLALAGCSMGSMFGGGSSTADVNLVNATPSQTQIAQAQANALPAIATECPPIKVRNGGEAMFRYAGGRVNAQSLQYQGVIDEVSRNCTVSNGQIRVNMGAVGRVLLGPVGSQSSVTAPVRFAVERDGQAVFSEKYDIPVAITPPSQSAQFVKVVENVAIPYVGGETITIWVGFDTRG</sequence>